<proteinExistence type="predicted"/>
<dbReference type="EnsemblPlants" id="PNT71361">
    <property type="protein sequence ID" value="PNT71361"/>
    <property type="gene ID" value="BRADI_2g26635v3"/>
</dbReference>
<evidence type="ECO:0000259" key="1">
    <source>
        <dbReference type="Pfam" id="PF13966"/>
    </source>
</evidence>
<name>A0A2K2DAQ6_BRADI</name>
<reference evidence="2" key="2">
    <citation type="submission" date="2017-06" db="EMBL/GenBank/DDBJ databases">
        <title>WGS assembly of Brachypodium distachyon.</title>
        <authorList>
            <consortium name="The International Brachypodium Initiative"/>
            <person name="Lucas S."/>
            <person name="Harmon-Smith M."/>
            <person name="Lail K."/>
            <person name="Tice H."/>
            <person name="Grimwood J."/>
            <person name="Bruce D."/>
            <person name="Barry K."/>
            <person name="Shu S."/>
            <person name="Lindquist E."/>
            <person name="Wang M."/>
            <person name="Pitluck S."/>
            <person name="Vogel J.P."/>
            <person name="Garvin D.F."/>
            <person name="Mockler T.C."/>
            <person name="Schmutz J."/>
            <person name="Rokhsar D."/>
            <person name="Bevan M.W."/>
        </authorList>
    </citation>
    <scope>NUCLEOTIDE SEQUENCE</scope>
    <source>
        <strain evidence="2">Bd21</strain>
    </source>
</reference>
<dbReference type="Gramene" id="PNT71361">
    <property type="protein sequence ID" value="PNT71361"/>
    <property type="gene ID" value="BRADI_2g26635v3"/>
</dbReference>
<dbReference type="EMBL" id="CM000881">
    <property type="protein sequence ID" value="PNT71361.1"/>
    <property type="molecule type" value="Genomic_DNA"/>
</dbReference>
<dbReference type="Pfam" id="PF13966">
    <property type="entry name" value="zf-RVT"/>
    <property type="match status" value="1"/>
</dbReference>
<organism evidence="2">
    <name type="scientific">Brachypodium distachyon</name>
    <name type="common">Purple false brome</name>
    <name type="synonym">Trachynia distachya</name>
    <dbReference type="NCBI Taxonomy" id="15368"/>
    <lineage>
        <taxon>Eukaryota</taxon>
        <taxon>Viridiplantae</taxon>
        <taxon>Streptophyta</taxon>
        <taxon>Embryophyta</taxon>
        <taxon>Tracheophyta</taxon>
        <taxon>Spermatophyta</taxon>
        <taxon>Magnoliopsida</taxon>
        <taxon>Liliopsida</taxon>
        <taxon>Poales</taxon>
        <taxon>Poaceae</taxon>
        <taxon>BOP clade</taxon>
        <taxon>Pooideae</taxon>
        <taxon>Stipodae</taxon>
        <taxon>Brachypodieae</taxon>
        <taxon>Brachypodium</taxon>
    </lineage>
</organism>
<dbReference type="InterPro" id="IPR026960">
    <property type="entry name" value="RVT-Znf"/>
</dbReference>
<dbReference type="AlphaFoldDB" id="A0A2K2DAQ6"/>
<reference evidence="2 3" key="1">
    <citation type="journal article" date="2010" name="Nature">
        <title>Genome sequencing and analysis of the model grass Brachypodium distachyon.</title>
        <authorList>
            <consortium name="International Brachypodium Initiative"/>
        </authorList>
    </citation>
    <scope>NUCLEOTIDE SEQUENCE [LARGE SCALE GENOMIC DNA]</scope>
    <source>
        <strain evidence="2 3">Bd21</strain>
    </source>
</reference>
<dbReference type="Proteomes" id="UP000008810">
    <property type="component" value="Chromosome 2"/>
</dbReference>
<reference evidence="3" key="3">
    <citation type="submission" date="2018-08" db="UniProtKB">
        <authorList>
            <consortium name="EnsemblPlants"/>
        </authorList>
    </citation>
    <scope>IDENTIFICATION</scope>
    <source>
        <strain evidence="3">cv. Bd21</strain>
    </source>
</reference>
<dbReference type="OrthoDB" id="683646at2759"/>
<dbReference type="FunCoup" id="A0A2K2DAQ6">
    <property type="interactions" value="237"/>
</dbReference>
<evidence type="ECO:0000313" key="2">
    <source>
        <dbReference type="EMBL" id="PNT71361.1"/>
    </source>
</evidence>
<gene>
    <name evidence="2" type="ORF">BRADI_2g26635v3</name>
</gene>
<evidence type="ECO:0000313" key="3">
    <source>
        <dbReference type="EnsemblPlants" id="PNT71361"/>
    </source>
</evidence>
<protein>
    <recommendedName>
        <fullName evidence="1">Reverse transcriptase zinc-binding domain-containing protein</fullName>
    </recommendedName>
</protein>
<accession>A0A2K2DAQ6</accession>
<keyword evidence="4" id="KW-1185">Reference proteome</keyword>
<feature type="domain" description="Reverse transcriptase zinc-binding" evidence="1">
    <location>
        <begin position="2"/>
        <end position="39"/>
    </location>
</feature>
<evidence type="ECO:0000313" key="4">
    <source>
        <dbReference type="Proteomes" id="UP000008810"/>
    </source>
</evidence>
<sequence>MLQKRQFHVHSFNCIMCEGNVLETRDHVFFHCKFAKSCWQYLWPDFSAKQNAHANVIHFKEELRVPFHLEIMVLCAWSIWKTRNDFIFNNITPSFYRCRRLFKEELNLVFHRSKKKKYVNFETLISHFR</sequence>
<dbReference type="InParanoid" id="A0A2K2DAQ6"/>